<name>A0A819Q493_9BILA</name>
<evidence type="ECO:0000256" key="7">
    <source>
        <dbReference type="ARBA" id="ARBA00024384"/>
    </source>
</evidence>
<dbReference type="UniPathway" id="UPA00601">
    <property type="reaction ID" value="UER00295"/>
</dbReference>
<evidence type="ECO:0000256" key="8">
    <source>
        <dbReference type="ARBA" id="ARBA00046101"/>
    </source>
</evidence>
<evidence type="ECO:0000256" key="4">
    <source>
        <dbReference type="ARBA" id="ARBA00023002"/>
    </source>
</evidence>
<keyword evidence="2" id="KW-0479">Metal-binding</keyword>
<reference evidence="12" key="1">
    <citation type="submission" date="2021-02" db="EMBL/GenBank/DDBJ databases">
        <authorList>
            <person name="Nowell W R."/>
        </authorList>
    </citation>
    <scope>NUCLEOTIDE SEQUENCE</scope>
</reference>
<dbReference type="AlphaFoldDB" id="A0A819Q493"/>
<dbReference type="Proteomes" id="UP000663823">
    <property type="component" value="Unassembled WGS sequence"/>
</dbReference>
<evidence type="ECO:0000313" key="12">
    <source>
        <dbReference type="EMBL" id="CAF4018865.1"/>
    </source>
</evidence>
<dbReference type="InterPro" id="IPR005990">
    <property type="entry name" value="IMP_DH"/>
</dbReference>
<comment type="caution">
    <text evidence="12">The sequence shown here is derived from an EMBL/GenBank/DDBJ whole genome shotgun (WGS) entry which is preliminary data.</text>
</comment>
<keyword evidence="3" id="KW-0332">GMP biosynthesis</keyword>
<evidence type="ECO:0000256" key="3">
    <source>
        <dbReference type="ARBA" id="ARBA00022749"/>
    </source>
</evidence>
<keyword evidence="3" id="KW-0658">Purine biosynthesis</keyword>
<dbReference type="PANTHER" id="PTHR11911:SF111">
    <property type="entry name" value="INOSINE-5'-MONOPHOSPHATE DEHYDROGENASE"/>
    <property type="match status" value="1"/>
</dbReference>
<dbReference type="SMART" id="SM00116">
    <property type="entry name" value="CBS"/>
    <property type="match status" value="1"/>
</dbReference>
<dbReference type="PROSITE" id="PS51371">
    <property type="entry name" value="CBS"/>
    <property type="match status" value="1"/>
</dbReference>
<evidence type="ECO:0000259" key="11">
    <source>
        <dbReference type="PROSITE" id="PS51371"/>
    </source>
</evidence>
<evidence type="ECO:0000256" key="10">
    <source>
        <dbReference type="PROSITE-ProRule" id="PRU00703"/>
    </source>
</evidence>
<dbReference type="CDD" id="cd04601">
    <property type="entry name" value="CBS_pair_IMPDH"/>
    <property type="match status" value="1"/>
</dbReference>
<dbReference type="GO" id="GO:0006177">
    <property type="term" value="P:GMP biosynthetic process"/>
    <property type="evidence" value="ECO:0007669"/>
    <property type="project" value="UniProtKB-KW"/>
</dbReference>
<dbReference type="InterPro" id="IPR046342">
    <property type="entry name" value="CBS_dom_sf"/>
</dbReference>
<comment type="pathway">
    <text evidence="6">Purine metabolism; XMP biosynthesis via de novo pathway; XMP from IMP: step 1/1.</text>
</comment>
<keyword evidence="5 10" id="KW-0129">CBS domain</keyword>
<keyword evidence="4" id="KW-0560">Oxidoreductase</keyword>
<dbReference type="EMBL" id="CAJOAX010007813">
    <property type="protein sequence ID" value="CAF4018865.1"/>
    <property type="molecule type" value="Genomic_DNA"/>
</dbReference>
<comment type="similarity">
    <text evidence="1">Belongs to the IMPDH/GMPR family.</text>
</comment>
<evidence type="ECO:0000256" key="5">
    <source>
        <dbReference type="ARBA" id="ARBA00023122"/>
    </source>
</evidence>
<dbReference type="FunFam" id="3.20.20.70:FF:000424">
    <property type="entry name" value="Inosine-5'-monophosphate dehydrogenase 2"/>
    <property type="match status" value="1"/>
</dbReference>
<gene>
    <name evidence="12" type="ORF">OTI717_LOCUS29981</name>
</gene>
<comment type="catalytic activity">
    <reaction evidence="9">
        <text>IMP + NAD(+) + H2O = XMP + NADH + H(+)</text>
        <dbReference type="Rhea" id="RHEA:11708"/>
        <dbReference type="ChEBI" id="CHEBI:15377"/>
        <dbReference type="ChEBI" id="CHEBI:15378"/>
        <dbReference type="ChEBI" id="CHEBI:57464"/>
        <dbReference type="ChEBI" id="CHEBI:57540"/>
        <dbReference type="ChEBI" id="CHEBI:57945"/>
        <dbReference type="ChEBI" id="CHEBI:58053"/>
        <dbReference type="EC" id="1.1.1.205"/>
    </reaction>
</comment>
<comment type="function">
    <text evidence="8">Catalyzes the conversion of inosine 5'-phosphate (IMP) to xanthosine 5'-phosphate (XMP), the first committed and rate-limiting step in the de novo synthesis of guanine nucleotides, and therefore plays an important role in the regulation of cell growth. Could also have a single-stranded nucleic acid-binding activity and could play a role in RNA and/or DNA metabolism. It may also have a role in the development of malignancy and the growth progression of some tumors.</text>
</comment>
<evidence type="ECO:0000256" key="2">
    <source>
        <dbReference type="ARBA" id="ARBA00022723"/>
    </source>
</evidence>
<dbReference type="InterPro" id="IPR000644">
    <property type="entry name" value="CBS_dom"/>
</dbReference>
<proteinExistence type="inferred from homology"/>
<dbReference type="GO" id="GO:0005737">
    <property type="term" value="C:cytoplasm"/>
    <property type="evidence" value="ECO:0007669"/>
    <property type="project" value="TreeGrafter"/>
</dbReference>
<dbReference type="InterPro" id="IPR013785">
    <property type="entry name" value="Aldolase_TIM"/>
</dbReference>
<dbReference type="GO" id="GO:0046872">
    <property type="term" value="F:metal ion binding"/>
    <property type="evidence" value="ECO:0007669"/>
    <property type="project" value="UniProtKB-KW"/>
</dbReference>
<feature type="domain" description="CBS" evidence="11">
    <location>
        <begin position="115"/>
        <end position="174"/>
    </location>
</feature>
<dbReference type="Gene3D" id="3.20.20.70">
    <property type="entry name" value="Aldolase class I"/>
    <property type="match status" value="1"/>
</dbReference>
<dbReference type="SUPFAM" id="SSF54631">
    <property type="entry name" value="CBS-domain pair"/>
    <property type="match status" value="1"/>
</dbReference>
<dbReference type="PANTHER" id="PTHR11911">
    <property type="entry name" value="INOSINE-5-MONOPHOSPHATE DEHYDROGENASE RELATED"/>
    <property type="match status" value="1"/>
</dbReference>
<dbReference type="GO" id="GO:0003938">
    <property type="term" value="F:IMP dehydrogenase activity"/>
    <property type="evidence" value="ECO:0007669"/>
    <property type="project" value="UniProtKB-EC"/>
</dbReference>
<accession>A0A819Q493</accession>
<dbReference type="Pfam" id="PF00478">
    <property type="entry name" value="IMPDH"/>
    <property type="match status" value="1"/>
</dbReference>
<dbReference type="InterPro" id="IPR001093">
    <property type="entry name" value="IMP_DH_GMPRt"/>
</dbReference>
<dbReference type="GO" id="GO:0006183">
    <property type="term" value="P:GTP biosynthetic process"/>
    <property type="evidence" value="ECO:0007669"/>
    <property type="project" value="TreeGrafter"/>
</dbReference>
<evidence type="ECO:0000256" key="6">
    <source>
        <dbReference type="ARBA" id="ARBA00024330"/>
    </source>
</evidence>
<organism evidence="12 13">
    <name type="scientific">Rotaria sordida</name>
    <dbReference type="NCBI Taxonomy" id="392033"/>
    <lineage>
        <taxon>Eukaryota</taxon>
        <taxon>Metazoa</taxon>
        <taxon>Spiralia</taxon>
        <taxon>Gnathifera</taxon>
        <taxon>Rotifera</taxon>
        <taxon>Eurotatoria</taxon>
        <taxon>Bdelloidea</taxon>
        <taxon>Philodinida</taxon>
        <taxon>Philodinidae</taxon>
        <taxon>Rotaria</taxon>
    </lineage>
</organism>
<evidence type="ECO:0000256" key="1">
    <source>
        <dbReference type="ARBA" id="ARBA00005502"/>
    </source>
</evidence>
<evidence type="ECO:0000313" key="13">
    <source>
        <dbReference type="Proteomes" id="UP000663823"/>
    </source>
</evidence>
<dbReference type="SUPFAM" id="SSF51412">
    <property type="entry name" value="Inosine monophosphate dehydrogenase (IMPDH)"/>
    <property type="match status" value="1"/>
</dbReference>
<dbReference type="SMART" id="SM01240">
    <property type="entry name" value="IMPDH"/>
    <property type="match status" value="1"/>
</dbReference>
<feature type="non-terminal residue" evidence="12">
    <location>
        <position position="1"/>
    </location>
</feature>
<protein>
    <recommendedName>
        <fullName evidence="7">IMP dehydrogenase</fullName>
        <ecNumber evidence="7">1.1.1.205</ecNumber>
    </recommendedName>
</protein>
<dbReference type="EC" id="1.1.1.205" evidence="7"/>
<evidence type="ECO:0000256" key="9">
    <source>
        <dbReference type="ARBA" id="ARBA00048028"/>
    </source>
</evidence>
<sequence>MLQNGNTKHDDHDSLSDGLTIKQLFENNDGLTYNDFIILPGFINFPSENVSLQSKLTKSITIQTPFISTPMDTVTESAMAIAIALNGGIGIIHHNCSIDYQVSEVRRVKRYEQGFITDPLTLGPNNTVADVYAIKKLHGFSGIPVTASGKINSKLLGLITFRDIDFLNKDQWSTIPVSQVMTPIEELITAKNDLTLKDAYHILQR</sequence>